<dbReference type="GO" id="GO:0015174">
    <property type="term" value="F:basic amino acid transmembrane transporter activity"/>
    <property type="evidence" value="ECO:0007669"/>
    <property type="project" value="TreeGrafter"/>
</dbReference>
<organism evidence="8 9">
    <name type="scientific">Filobasidium floriforme</name>
    <dbReference type="NCBI Taxonomy" id="5210"/>
    <lineage>
        <taxon>Eukaryota</taxon>
        <taxon>Fungi</taxon>
        <taxon>Dikarya</taxon>
        <taxon>Basidiomycota</taxon>
        <taxon>Agaricomycotina</taxon>
        <taxon>Tremellomycetes</taxon>
        <taxon>Filobasidiales</taxon>
        <taxon>Filobasidiaceae</taxon>
        <taxon>Filobasidium</taxon>
    </lineage>
</organism>
<comment type="caution">
    <text evidence="8">The sequence shown here is derived from an EMBL/GenBank/DDBJ whole genome shotgun (WGS) entry which is preliminary data.</text>
</comment>
<keyword evidence="2" id="KW-0813">Transport</keyword>
<feature type="transmembrane region" description="Helical" evidence="6">
    <location>
        <begin position="189"/>
        <end position="208"/>
    </location>
</feature>
<feature type="transmembrane region" description="Helical" evidence="6">
    <location>
        <begin position="397"/>
        <end position="416"/>
    </location>
</feature>
<reference evidence="8" key="1">
    <citation type="submission" date="2020-04" db="EMBL/GenBank/DDBJ databases">
        <title>Analysis of mating type loci in Filobasidium floriforme.</title>
        <authorList>
            <person name="Nowrousian M."/>
        </authorList>
    </citation>
    <scope>NUCLEOTIDE SEQUENCE</scope>
    <source>
        <strain evidence="8">CBS 6242</strain>
    </source>
</reference>
<dbReference type="GO" id="GO:0005886">
    <property type="term" value="C:plasma membrane"/>
    <property type="evidence" value="ECO:0007669"/>
    <property type="project" value="TreeGrafter"/>
</dbReference>
<feature type="transmembrane region" description="Helical" evidence="6">
    <location>
        <begin position="534"/>
        <end position="555"/>
    </location>
</feature>
<keyword evidence="3 6" id="KW-0812">Transmembrane</keyword>
<comment type="subcellular location">
    <subcellularLocation>
        <location evidence="1">Endomembrane system</location>
        <topology evidence="1">Multi-pass membrane protein</topology>
    </subcellularLocation>
</comment>
<feature type="transmembrane region" description="Helical" evidence="6">
    <location>
        <begin position="322"/>
        <end position="344"/>
    </location>
</feature>
<dbReference type="PROSITE" id="PS50850">
    <property type="entry name" value="MFS"/>
    <property type="match status" value="1"/>
</dbReference>
<feature type="transmembrane region" description="Helical" evidence="6">
    <location>
        <begin position="364"/>
        <end position="385"/>
    </location>
</feature>
<evidence type="ECO:0000256" key="3">
    <source>
        <dbReference type="ARBA" id="ARBA00022692"/>
    </source>
</evidence>
<keyword evidence="5 6" id="KW-0472">Membrane</keyword>
<feature type="domain" description="Major facilitator superfamily (MFS) profile" evidence="7">
    <location>
        <begin position="63"/>
        <end position="559"/>
    </location>
</feature>
<evidence type="ECO:0000256" key="2">
    <source>
        <dbReference type="ARBA" id="ARBA00022448"/>
    </source>
</evidence>
<dbReference type="PANTHER" id="PTHR23501">
    <property type="entry name" value="MAJOR FACILITATOR SUPERFAMILY"/>
    <property type="match status" value="1"/>
</dbReference>
<evidence type="ECO:0000256" key="6">
    <source>
        <dbReference type="SAM" id="Phobius"/>
    </source>
</evidence>
<feature type="transmembrane region" description="Helical" evidence="6">
    <location>
        <begin position="220"/>
        <end position="242"/>
    </location>
</feature>
<accession>A0A8K0NMI8</accession>
<dbReference type="PANTHER" id="PTHR23501:SF191">
    <property type="entry name" value="VACUOLAR BASIC AMINO ACID TRANSPORTER 4"/>
    <property type="match status" value="1"/>
</dbReference>
<keyword evidence="4 6" id="KW-1133">Transmembrane helix</keyword>
<dbReference type="EMBL" id="JABELV010000087">
    <property type="protein sequence ID" value="KAG7531600.1"/>
    <property type="molecule type" value="Genomic_DNA"/>
</dbReference>
<evidence type="ECO:0000313" key="9">
    <source>
        <dbReference type="Proteomes" id="UP000812966"/>
    </source>
</evidence>
<evidence type="ECO:0000259" key="7">
    <source>
        <dbReference type="PROSITE" id="PS50850"/>
    </source>
</evidence>
<gene>
    <name evidence="8" type="ORF">FFLO_04259</name>
</gene>
<feature type="transmembrane region" description="Helical" evidence="6">
    <location>
        <begin position="104"/>
        <end position="124"/>
    </location>
</feature>
<keyword evidence="9" id="KW-1185">Reference proteome</keyword>
<dbReference type="InterPro" id="IPR020846">
    <property type="entry name" value="MFS_dom"/>
</dbReference>
<feature type="transmembrane region" description="Helical" evidence="6">
    <location>
        <begin position="64"/>
        <end position="84"/>
    </location>
</feature>
<dbReference type="GO" id="GO:0000329">
    <property type="term" value="C:fungal-type vacuole membrane"/>
    <property type="evidence" value="ECO:0007669"/>
    <property type="project" value="TreeGrafter"/>
</dbReference>
<feature type="transmembrane region" description="Helical" evidence="6">
    <location>
        <begin position="422"/>
        <end position="449"/>
    </location>
</feature>
<feature type="transmembrane region" description="Helical" evidence="6">
    <location>
        <begin position="461"/>
        <end position="480"/>
    </location>
</feature>
<protein>
    <recommendedName>
        <fullName evidence="7">Major facilitator superfamily (MFS) profile domain-containing protein</fullName>
    </recommendedName>
</protein>
<evidence type="ECO:0000313" key="8">
    <source>
        <dbReference type="EMBL" id="KAG7531600.1"/>
    </source>
</evidence>
<dbReference type="Gene3D" id="1.20.1250.20">
    <property type="entry name" value="MFS general substrate transporter like domains"/>
    <property type="match status" value="1"/>
</dbReference>
<dbReference type="Proteomes" id="UP000812966">
    <property type="component" value="Unassembled WGS sequence"/>
</dbReference>
<dbReference type="GO" id="GO:0012505">
    <property type="term" value="C:endomembrane system"/>
    <property type="evidence" value="ECO:0007669"/>
    <property type="project" value="UniProtKB-SubCell"/>
</dbReference>
<dbReference type="InterPro" id="IPR036259">
    <property type="entry name" value="MFS_trans_sf"/>
</dbReference>
<dbReference type="InterPro" id="IPR011701">
    <property type="entry name" value="MFS"/>
</dbReference>
<proteinExistence type="predicted"/>
<dbReference type="Pfam" id="PF07690">
    <property type="entry name" value="MFS_1"/>
    <property type="match status" value="1"/>
</dbReference>
<evidence type="ECO:0000256" key="1">
    <source>
        <dbReference type="ARBA" id="ARBA00004127"/>
    </source>
</evidence>
<name>A0A8K0NMI8_9TREE</name>
<evidence type="ECO:0000256" key="4">
    <source>
        <dbReference type="ARBA" id="ARBA00022989"/>
    </source>
</evidence>
<feature type="transmembrane region" description="Helical" evidence="6">
    <location>
        <begin position="263"/>
        <end position="286"/>
    </location>
</feature>
<sequence>MTGDGERTPLLRQASSRSYRADDAVFAGYAAEAAVGAIADGAADPSREDERNEEESRKIDRRTLAIVLIGLWASNFTFAVQSSAVPTLAPRISASFAHSELASYLGSIFPLFSTAFTPVYGVLLDTIGRRGAMVTAAVLYGLGTLACGLSPTMGLLISARALAGAGGAGLLTVSAVITTDLVSLRERGFYQVPLMIVFGLGASVGGPVSGWIADRFSWPWAFYVQLPFLLLSISVICVYLPVSTTSRSQSGLWKALRDFDSAGTLMLLGSISSLLLAFSNHTAFLYPWSDHRVWGLLLSFGILLCLFIAFEGWFAKRPIVPLSLFTGQTLPCIFASNFTLSVAAQTFVRKSPVYFTSVLDSTSATAGAHLLPNSIGLAIGSILAGHIIKKTGKYTRLSALGLAMPILSIYSASKWTRDTPEWAYWAAVFPAGLGYSIFLCAGLVAMIAAVDPAVMPQATSLLYTFRSLGTTVGIALSSSLQQAVFVNRLSAIFAPLHPQEREKIINSILHAKSAIYSLPPRLQAEVEQALANSISWTFVSGCIAAVLCLASSLPIRERNLDEKHLNPSKPIDHDPSEGEV</sequence>
<feature type="transmembrane region" description="Helical" evidence="6">
    <location>
        <begin position="131"/>
        <end position="151"/>
    </location>
</feature>
<evidence type="ECO:0000256" key="5">
    <source>
        <dbReference type="ARBA" id="ARBA00023136"/>
    </source>
</evidence>
<dbReference type="AlphaFoldDB" id="A0A8K0NMI8"/>
<dbReference type="SUPFAM" id="SSF103473">
    <property type="entry name" value="MFS general substrate transporter"/>
    <property type="match status" value="1"/>
</dbReference>
<feature type="transmembrane region" description="Helical" evidence="6">
    <location>
        <begin position="157"/>
        <end position="177"/>
    </location>
</feature>
<feature type="transmembrane region" description="Helical" evidence="6">
    <location>
        <begin position="292"/>
        <end position="310"/>
    </location>
</feature>